<protein>
    <submittedName>
        <fullName evidence="2">Sugar phosphate isomerase/epimerase</fullName>
    </submittedName>
</protein>
<dbReference type="InterPro" id="IPR050312">
    <property type="entry name" value="IolE/XylAMocC-like"/>
</dbReference>
<dbReference type="InterPro" id="IPR013022">
    <property type="entry name" value="Xyl_isomerase-like_TIM-brl"/>
</dbReference>
<accession>A0ABT9W584</accession>
<dbReference type="Proteomes" id="UP001235840">
    <property type="component" value="Unassembled WGS sequence"/>
</dbReference>
<dbReference type="EMBL" id="JAUSTY010000031">
    <property type="protein sequence ID" value="MDQ0168412.1"/>
    <property type="molecule type" value="Genomic_DNA"/>
</dbReference>
<evidence type="ECO:0000259" key="1">
    <source>
        <dbReference type="Pfam" id="PF01261"/>
    </source>
</evidence>
<organism evidence="2 3">
    <name type="scientific">Caldalkalibacillus horti</name>
    <dbReference type="NCBI Taxonomy" id="77523"/>
    <lineage>
        <taxon>Bacteria</taxon>
        <taxon>Bacillati</taxon>
        <taxon>Bacillota</taxon>
        <taxon>Bacilli</taxon>
        <taxon>Bacillales</taxon>
        <taxon>Bacillaceae</taxon>
        <taxon>Caldalkalibacillus</taxon>
    </lineage>
</organism>
<reference evidence="2 3" key="1">
    <citation type="submission" date="2023-07" db="EMBL/GenBank/DDBJ databases">
        <title>Genomic Encyclopedia of Type Strains, Phase IV (KMG-IV): sequencing the most valuable type-strain genomes for metagenomic binning, comparative biology and taxonomic classification.</title>
        <authorList>
            <person name="Goeker M."/>
        </authorList>
    </citation>
    <scope>NUCLEOTIDE SEQUENCE [LARGE SCALE GENOMIC DNA]</scope>
    <source>
        <strain evidence="2 3">DSM 12751</strain>
    </source>
</reference>
<keyword evidence="3" id="KW-1185">Reference proteome</keyword>
<dbReference type="InterPro" id="IPR036237">
    <property type="entry name" value="Xyl_isomerase-like_sf"/>
</dbReference>
<evidence type="ECO:0000313" key="2">
    <source>
        <dbReference type="EMBL" id="MDQ0168412.1"/>
    </source>
</evidence>
<name>A0ABT9W584_9BACI</name>
<proteinExistence type="predicted"/>
<comment type="caution">
    <text evidence="2">The sequence shown here is derived from an EMBL/GenBank/DDBJ whole genome shotgun (WGS) entry which is preliminary data.</text>
</comment>
<dbReference type="SUPFAM" id="SSF51658">
    <property type="entry name" value="Xylose isomerase-like"/>
    <property type="match status" value="1"/>
</dbReference>
<feature type="domain" description="Xylose isomerase-like TIM barrel" evidence="1">
    <location>
        <begin position="26"/>
        <end position="226"/>
    </location>
</feature>
<gene>
    <name evidence="2" type="ORF">J2S11_004374</name>
</gene>
<evidence type="ECO:0000313" key="3">
    <source>
        <dbReference type="Proteomes" id="UP001235840"/>
    </source>
</evidence>
<sequence length="252" mass="28372">MESPSIGIQLYTLRDELNTDFAGTLKKVKEIGYSNVELAGYGGYEAKELRTLLNELGLSAISSHVSLVDLEGKLSSIIEYNLEIGSQFLVCPWLPEEKRKSRDDYYRLGEVLNKVGEQCSAHKLQLLYHNHEFEFERFNGQFGLDILLENTDSSLVQLELDTYWAEYAGVSAVEYLERNANRCRTIHIKDMADTPEKEFTELGNGTIDIPAILQASVKLGVDCAFVEQDVCKRSPLESIAISFDYLKKLGAV</sequence>
<dbReference type="GO" id="GO:0016853">
    <property type="term" value="F:isomerase activity"/>
    <property type="evidence" value="ECO:0007669"/>
    <property type="project" value="UniProtKB-KW"/>
</dbReference>
<dbReference type="PANTHER" id="PTHR12110:SF41">
    <property type="entry name" value="INOSOSE DEHYDRATASE"/>
    <property type="match status" value="1"/>
</dbReference>
<dbReference type="Gene3D" id="3.20.20.150">
    <property type="entry name" value="Divalent-metal-dependent TIM barrel enzymes"/>
    <property type="match status" value="1"/>
</dbReference>
<dbReference type="RefSeq" id="WP_307398120.1">
    <property type="nucleotide sequence ID" value="NZ_BAAADK010000027.1"/>
</dbReference>
<dbReference type="Pfam" id="PF01261">
    <property type="entry name" value="AP_endonuc_2"/>
    <property type="match status" value="1"/>
</dbReference>
<dbReference type="PANTHER" id="PTHR12110">
    <property type="entry name" value="HYDROXYPYRUVATE ISOMERASE"/>
    <property type="match status" value="1"/>
</dbReference>
<keyword evidence="2" id="KW-0413">Isomerase</keyword>